<proteinExistence type="predicted"/>
<name>A0A284SD68_ARMOS</name>
<reference evidence="2" key="1">
    <citation type="journal article" date="2017" name="Nat. Ecol. Evol.">
        <title>Genome expansion and lineage-specific genetic innovations in the forest pathogenic fungi Armillaria.</title>
        <authorList>
            <person name="Sipos G."/>
            <person name="Prasanna A.N."/>
            <person name="Walter M.C."/>
            <person name="O'Connor E."/>
            <person name="Balint B."/>
            <person name="Krizsan K."/>
            <person name="Kiss B."/>
            <person name="Hess J."/>
            <person name="Varga T."/>
            <person name="Slot J."/>
            <person name="Riley R."/>
            <person name="Boka B."/>
            <person name="Rigling D."/>
            <person name="Barry K."/>
            <person name="Lee J."/>
            <person name="Mihaltcheva S."/>
            <person name="LaButti K."/>
            <person name="Lipzen A."/>
            <person name="Waldron R."/>
            <person name="Moloney N.M."/>
            <person name="Sperisen C."/>
            <person name="Kredics L."/>
            <person name="Vagvoelgyi C."/>
            <person name="Patrignani A."/>
            <person name="Fitzpatrick D."/>
            <person name="Nagy I."/>
            <person name="Doyle S."/>
            <person name="Anderson J.B."/>
            <person name="Grigoriev I.V."/>
            <person name="Gueldener U."/>
            <person name="Muensterkoetter M."/>
            <person name="Nagy L.G."/>
        </authorList>
    </citation>
    <scope>NUCLEOTIDE SEQUENCE [LARGE SCALE GENOMIC DNA]</scope>
    <source>
        <strain evidence="2">C18/9</strain>
    </source>
</reference>
<sequence length="151" mass="17411">MPEITYQTVRKRYQNDLDGWMFLVYIGHADSAELKRRPLTPSYDYILQCLLRSVNNSIVLSKNECSGNTFGCVLFHPEEGEAKRMDLPSLEVLVKTMCLSPSPSKAEIERRSGIRDKYNIIVEDLMVWDSVNPSNDHIQHQSILPQRAERL</sequence>
<dbReference type="Proteomes" id="UP000219338">
    <property type="component" value="Unassembled WGS sequence"/>
</dbReference>
<dbReference type="AlphaFoldDB" id="A0A284SD68"/>
<accession>A0A284SD68</accession>
<gene>
    <name evidence="1" type="ORF">ARMOST_22544</name>
</gene>
<protein>
    <submittedName>
        <fullName evidence="1">Uncharacterized protein</fullName>
    </submittedName>
</protein>
<evidence type="ECO:0000313" key="2">
    <source>
        <dbReference type="Proteomes" id="UP000219338"/>
    </source>
</evidence>
<evidence type="ECO:0000313" key="1">
    <source>
        <dbReference type="EMBL" id="SJL18941.1"/>
    </source>
</evidence>
<dbReference type="EMBL" id="FUEG01000077">
    <property type="protein sequence ID" value="SJL18941.1"/>
    <property type="molecule type" value="Genomic_DNA"/>
</dbReference>
<keyword evidence="2" id="KW-1185">Reference proteome</keyword>
<organism evidence="1 2">
    <name type="scientific">Armillaria ostoyae</name>
    <name type="common">Armillaria root rot fungus</name>
    <dbReference type="NCBI Taxonomy" id="47428"/>
    <lineage>
        <taxon>Eukaryota</taxon>
        <taxon>Fungi</taxon>
        <taxon>Dikarya</taxon>
        <taxon>Basidiomycota</taxon>
        <taxon>Agaricomycotina</taxon>
        <taxon>Agaricomycetes</taxon>
        <taxon>Agaricomycetidae</taxon>
        <taxon>Agaricales</taxon>
        <taxon>Marasmiineae</taxon>
        <taxon>Physalacriaceae</taxon>
        <taxon>Armillaria</taxon>
    </lineage>
</organism>